<keyword evidence="3" id="KW-1003">Cell membrane</keyword>
<feature type="transmembrane region" description="Helical" evidence="8">
    <location>
        <begin position="28"/>
        <end position="47"/>
    </location>
</feature>
<evidence type="ECO:0000256" key="6">
    <source>
        <dbReference type="ARBA" id="ARBA00023136"/>
    </source>
</evidence>
<evidence type="ECO:0000313" key="11">
    <source>
        <dbReference type="Proteomes" id="UP001219956"/>
    </source>
</evidence>
<protein>
    <submittedName>
        <fullName evidence="10">Flagellar motor protein MotB</fullName>
    </submittedName>
</protein>
<dbReference type="InterPro" id="IPR036737">
    <property type="entry name" value="OmpA-like_sf"/>
</dbReference>
<keyword evidence="6 7" id="KW-0472">Membrane</keyword>
<comment type="caution">
    <text evidence="10">The sequence shown here is derived from an EMBL/GenBank/DDBJ whole genome shotgun (WGS) entry which is preliminary data.</text>
</comment>
<dbReference type="CDD" id="cd07185">
    <property type="entry name" value="OmpA_C-like"/>
    <property type="match status" value="1"/>
</dbReference>
<dbReference type="PROSITE" id="PS51123">
    <property type="entry name" value="OMPA_2"/>
    <property type="match status" value="1"/>
</dbReference>
<comment type="subcellular location">
    <subcellularLocation>
        <location evidence="1">Cell membrane</location>
        <topology evidence="1">Single-pass membrane protein</topology>
    </subcellularLocation>
</comment>
<keyword evidence="4 8" id="KW-0812">Transmembrane</keyword>
<evidence type="ECO:0000256" key="8">
    <source>
        <dbReference type="SAM" id="Phobius"/>
    </source>
</evidence>
<dbReference type="InterPro" id="IPR050330">
    <property type="entry name" value="Bact_OuterMem_StrucFunc"/>
</dbReference>
<feature type="domain" description="OmpA-like" evidence="9">
    <location>
        <begin position="151"/>
        <end position="271"/>
    </location>
</feature>
<reference evidence="10 11" key="1">
    <citation type="submission" date="2023-01" db="EMBL/GenBank/DDBJ databases">
        <title>Novel species of the genus Vogesella isolated from rivers.</title>
        <authorList>
            <person name="Lu H."/>
        </authorList>
    </citation>
    <scope>NUCLEOTIDE SEQUENCE [LARGE SCALE GENOMIC DNA]</scope>
    <source>
        <strain evidence="10 11">DC21W</strain>
    </source>
</reference>
<evidence type="ECO:0000259" key="9">
    <source>
        <dbReference type="PROSITE" id="PS51123"/>
    </source>
</evidence>
<evidence type="ECO:0000256" key="2">
    <source>
        <dbReference type="ARBA" id="ARBA00008914"/>
    </source>
</evidence>
<evidence type="ECO:0000256" key="4">
    <source>
        <dbReference type="ARBA" id="ARBA00022692"/>
    </source>
</evidence>
<accession>A0ABT5IW43</accession>
<gene>
    <name evidence="10" type="primary">motB</name>
    <name evidence="10" type="ORF">PQU95_06040</name>
</gene>
<evidence type="ECO:0000256" key="5">
    <source>
        <dbReference type="ARBA" id="ARBA00022989"/>
    </source>
</evidence>
<dbReference type="InterPro" id="IPR025713">
    <property type="entry name" value="MotB-like_N_dom"/>
</dbReference>
<dbReference type="Gene3D" id="3.30.1330.60">
    <property type="entry name" value="OmpA-like domain"/>
    <property type="match status" value="1"/>
</dbReference>
<sequence length="309" mass="33059">MADESQRPIVVKKIKKGGHGHHGGAWKIAYADFVTAMMAFFLLMWLLGSTSQGTLSGISDYFKSPLKTALQGGEGAGASTSVIKGGGTDLTKSAGLVKKGNPDPAKAEEEAQKLNKLQKRLQSKLEDSMAKSEALKQFKNQVKMEMTPDGLRIMIIDEQNRPMFQSGGFAPLGHTREILQSIGRELNDIDSRISISGHTDANRFSGSDAGYTNWELSADRANAARREMIAGGMLDEKVLRVVGLGPADPLNKQNVFSPENRRIAIVILNKDAESRIRGDGLISSDADLSKATVSSPQEAAAAVAPAGGH</sequence>
<keyword evidence="10" id="KW-0966">Cell projection</keyword>
<dbReference type="SUPFAM" id="SSF103088">
    <property type="entry name" value="OmpA-like"/>
    <property type="match status" value="1"/>
</dbReference>
<dbReference type="NCBIfam" id="NF006548">
    <property type="entry name" value="PRK09041.1"/>
    <property type="match status" value="1"/>
</dbReference>
<keyword evidence="11" id="KW-1185">Reference proteome</keyword>
<dbReference type="PANTHER" id="PTHR30329">
    <property type="entry name" value="STATOR ELEMENT OF FLAGELLAR MOTOR COMPLEX"/>
    <property type="match status" value="1"/>
</dbReference>
<evidence type="ECO:0000256" key="7">
    <source>
        <dbReference type="PROSITE-ProRule" id="PRU00473"/>
    </source>
</evidence>
<dbReference type="Pfam" id="PF13677">
    <property type="entry name" value="MotB_plug"/>
    <property type="match status" value="1"/>
</dbReference>
<keyword evidence="10" id="KW-0282">Flagellum</keyword>
<keyword evidence="5 8" id="KW-1133">Transmembrane helix</keyword>
<comment type="similarity">
    <text evidence="2">Belongs to the MotB family.</text>
</comment>
<proteinExistence type="inferred from homology"/>
<keyword evidence="10" id="KW-0969">Cilium</keyword>
<dbReference type="PANTHER" id="PTHR30329:SF21">
    <property type="entry name" value="LIPOPROTEIN YIAD-RELATED"/>
    <property type="match status" value="1"/>
</dbReference>
<dbReference type="InterPro" id="IPR006665">
    <property type="entry name" value="OmpA-like"/>
</dbReference>
<evidence type="ECO:0000313" key="10">
    <source>
        <dbReference type="EMBL" id="MDC7716775.1"/>
    </source>
</evidence>
<dbReference type="Pfam" id="PF00691">
    <property type="entry name" value="OmpA"/>
    <property type="match status" value="1"/>
</dbReference>
<dbReference type="EMBL" id="JAQQLF010000006">
    <property type="protein sequence ID" value="MDC7716775.1"/>
    <property type="molecule type" value="Genomic_DNA"/>
</dbReference>
<dbReference type="Proteomes" id="UP001219956">
    <property type="component" value="Unassembled WGS sequence"/>
</dbReference>
<name>A0ABT5IW43_9NEIS</name>
<evidence type="ECO:0000256" key="1">
    <source>
        <dbReference type="ARBA" id="ARBA00004162"/>
    </source>
</evidence>
<dbReference type="RefSeq" id="WP_272751166.1">
    <property type="nucleotide sequence ID" value="NZ_JAQQLF010000006.1"/>
</dbReference>
<evidence type="ECO:0000256" key="3">
    <source>
        <dbReference type="ARBA" id="ARBA00022475"/>
    </source>
</evidence>
<organism evidence="10 11">
    <name type="scientific">Vogesella aquatica</name>
    <dbReference type="NCBI Taxonomy" id="2984206"/>
    <lineage>
        <taxon>Bacteria</taxon>
        <taxon>Pseudomonadati</taxon>
        <taxon>Pseudomonadota</taxon>
        <taxon>Betaproteobacteria</taxon>
        <taxon>Neisseriales</taxon>
        <taxon>Chromobacteriaceae</taxon>
        <taxon>Vogesella</taxon>
    </lineage>
</organism>